<feature type="compositionally biased region" description="Low complexity" evidence="7">
    <location>
        <begin position="298"/>
        <end position="312"/>
    </location>
</feature>
<accession>A0A0V1KR21</accession>
<dbReference type="EC" id="2.4.1.15" evidence="4"/>
<organism evidence="10 11">
    <name type="scientific">Trichinella nativa</name>
    <dbReference type="NCBI Taxonomy" id="6335"/>
    <lineage>
        <taxon>Eukaryota</taxon>
        <taxon>Metazoa</taxon>
        <taxon>Ecdysozoa</taxon>
        <taxon>Nematoda</taxon>
        <taxon>Enoplea</taxon>
        <taxon>Dorylaimia</taxon>
        <taxon>Trichinellida</taxon>
        <taxon>Trichinellidae</taxon>
        <taxon>Trichinella</taxon>
    </lineage>
</organism>
<evidence type="ECO:0000256" key="5">
    <source>
        <dbReference type="ARBA" id="ARBA00022676"/>
    </source>
</evidence>
<comment type="similarity">
    <text evidence="3">In the C-terminal section; belongs to the gob-1 trehalose phosphatase family.</text>
</comment>
<dbReference type="InterPro" id="IPR001830">
    <property type="entry name" value="Glyco_trans_20"/>
</dbReference>
<evidence type="ECO:0000259" key="8">
    <source>
        <dbReference type="Pfam" id="PF18572"/>
    </source>
</evidence>
<feature type="compositionally biased region" description="Basic and acidic residues" evidence="7">
    <location>
        <begin position="67"/>
        <end position="76"/>
    </location>
</feature>
<dbReference type="Gene3D" id="1.20.58.1800">
    <property type="match status" value="1"/>
</dbReference>
<dbReference type="Gene3D" id="3.30.70.3080">
    <property type="match status" value="1"/>
</dbReference>
<dbReference type="OrthoDB" id="755951at2759"/>
<dbReference type="GO" id="GO:0005829">
    <property type="term" value="C:cytosol"/>
    <property type="evidence" value="ECO:0007669"/>
    <property type="project" value="TreeGrafter"/>
</dbReference>
<dbReference type="GO" id="GO:0005992">
    <property type="term" value="P:trehalose biosynthetic process"/>
    <property type="evidence" value="ECO:0007669"/>
    <property type="project" value="InterPro"/>
</dbReference>
<dbReference type="PANTHER" id="PTHR10788">
    <property type="entry name" value="TREHALOSE-6-PHOSPHATE SYNTHASE"/>
    <property type="match status" value="1"/>
</dbReference>
<dbReference type="InterPro" id="IPR041064">
    <property type="entry name" value="T6PP_helical"/>
</dbReference>
<dbReference type="InterPro" id="IPR036412">
    <property type="entry name" value="HAD-like_sf"/>
</dbReference>
<comment type="catalytic activity">
    <reaction evidence="6">
        <text>D-glucose 6-phosphate + UDP-alpha-D-glucose = alpha,alpha-trehalose 6-phosphate + UDP + H(+)</text>
        <dbReference type="Rhea" id="RHEA:18889"/>
        <dbReference type="ChEBI" id="CHEBI:15378"/>
        <dbReference type="ChEBI" id="CHEBI:58223"/>
        <dbReference type="ChEBI" id="CHEBI:58429"/>
        <dbReference type="ChEBI" id="CHEBI:58885"/>
        <dbReference type="ChEBI" id="CHEBI:61548"/>
        <dbReference type="EC" id="2.4.1.15"/>
    </reaction>
</comment>
<evidence type="ECO:0000256" key="3">
    <source>
        <dbReference type="ARBA" id="ARBA00006107"/>
    </source>
</evidence>
<keyword evidence="5" id="KW-0808">Transferase</keyword>
<dbReference type="SUPFAM" id="SSF56784">
    <property type="entry name" value="HAD-like"/>
    <property type="match status" value="1"/>
</dbReference>
<evidence type="ECO:0000256" key="6">
    <source>
        <dbReference type="ARBA" id="ARBA00048039"/>
    </source>
</evidence>
<dbReference type="SUPFAM" id="SSF53756">
    <property type="entry name" value="UDP-Glycosyltransferase/glycogen phosphorylase"/>
    <property type="match status" value="1"/>
</dbReference>
<dbReference type="Pfam" id="PF18572">
    <property type="entry name" value="T6PP_N"/>
    <property type="match status" value="1"/>
</dbReference>
<evidence type="ECO:0000313" key="11">
    <source>
        <dbReference type="Proteomes" id="UP000054721"/>
    </source>
</evidence>
<evidence type="ECO:0000256" key="2">
    <source>
        <dbReference type="ARBA" id="ARBA00005409"/>
    </source>
</evidence>
<reference evidence="10 11" key="1">
    <citation type="submission" date="2015-05" db="EMBL/GenBank/DDBJ databases">
        <title>Evolution of Trichinella species and genotypes.</title>
        <authorList>
            <person name="Korhonen P.K."/>
            <person name="Edoardo P."/>
            <person name="Giuseppe L.R."/>
            <person name="Gasser R.B."/>
        </authorList>
    </citation>
    <scope>NUCLEOTIDE SEQUENCE [LARGE SCALE GENOMIC DNA]</scope>
    <source>
        <strain evidence="10">ISS10</strain>
    </source>
</reference>
<dbReference type="PANTHER" id="PTHR10788:SF106">
    <property type="entry name" value="BCDNA.GH08860"/>
    <property type="match status" value="1"/>
</dbReference>
<evidence type="ECO:0000256" key="4">
    <source>
        <dbReference type="ARBA" id="ARBA00012538"/>
    </source>
</evidence>
<feature type="compositionally biased region" description="Polar residues" evidence="7">
    <location>
        <begin position="321"/>
        <end position="331"/>
    </location>
</feature>
<dbReference type="Gene3D" id="3.40.50.1000">
    <property type="entry name" value="HAD superfamily/HAD-like"/>
    <property type="match status" value="1"/>
</dbReference>
<comment type="caution">
    <text evidence="10">The sequence shown here is derived from an EMBL/GenBank/DDBJ whole genome shotgun (WGS) entry which is preliminary data.</text>
</comment>
<feature type="domain" description="Trehalose-6-phosphate phosphatase C-terminal" evidence="9">
    <location>
        <begin position="1088"/>
        <end position="1358"/>
    </location>
</feature>
<sequence>MEPLITVAPAPILLNNFMLKSRQKLLLSALGENFPTLSEFCNDTTRMTLPPSKPSDSNSPNSEANDEEGKWKETRPRPSAFNRRFSTDERKEFSRFKKEVHNCLRLMGEDVEEFRSELESNEPPKMELLHKVSVMFARRWKLKDELSEVAFRGLLLILEHCLAYQVTNHDAFAHFVEVLGYHTVFFWKKSVPLLYDSDMQFGTAYRDALLLSLTIYDVNHDRNRLRELFAAVPGLRDALLAKHAKRFEEAYHHLVLRRLNSVGVSSTNQAISETSVLDLLVDQNSLDEEDGDAHKEYNNNNNNNNNNSNNNNGSRNHETRASLSTDSSGGNSHEAETPGMVLSGGLSSGHFQLLNIMSIFLRNFDLCMRLKVCTERVECRERVITVSNAPPVSLRKRNDSEWEIGQGSGGLVSCCEPVMNKDPENVWLACFGPQVPLRTPSRSDTPIYEPTNSLGLPLVRKSNANVYLSMLQDPLRDEDETMQEIREQMSLFGVFRAYSRENYHLNPVVVPENDYNTFYGGISNGLLWPAFHNLPDYMVKDYDNPKLLQEHWHSYVRVNYQFAINTVRNSRPQDFIWVHDYHLLLTGSIIQSLDSNFEVGFFLHTPFQLPPDFFVKYRSIALAILCGMTRFSKVGFQTHRDRATFISLVQQYLSTSTVVHVQRTDSYRITHGGWTTSVGVFPVSIKNEEYLNLAKSDETQKQAREIRRRILGETNAQGKLFFSCERFDYTKGIKEKLLAFDKFLTDHPERLGKDVLYQVAVINRRGVDSYREYQDACLELADRINAKHRPPASHPDWKAVVFQTDGLPRNSVVACYLAMDVGVVTPIKDGMNLVAKEMLVSNPKAGLILSCGAGTEQQFSSAGFYSDTVRCYHRLENLNDCAEFASLFYDAALEPAEQASAHGQLLFDFLMANDIEKWSGAFLDYSWTHEVIEPVEVTSLAEFYSLMFQTRTVRRQIVERVVRGCPIRARFSISLKNVRASLKAACKQGNVVELRSSSLSPPPPSSSSTNSHHPADTTPLARLDISDELRQIDLDISFLEFVQSDDYDNLEQFLHNLAKHHVDGPEAFFKEVAQATQLMYRGDHFRYFFSDRDGTLKDYACSYTSSIQPAYSAVIQATFANRCTQYAAILTSAPLMNYGILDMVVLPDGYFCYGASIGREWYIDATRKFKDNSIGEREMNLLEKVADAVREQLCRPEFQMFNWIGSGLQKHYGHITVAHQDCYRSVPADRSAKWIETIRALVQAVDPDNQTFLLYEGETDVRVLLRSVHGTQTTVFTKGDGIELFLREMELSLDDGNVLVCGDSDTDLPMLSKVLSLNPERTYTIWVTQSDKLKRDVETLCGRFNNANYAFVSSPGVLLSAMAQATIREIRVRPSADRRPSFRNYPGGSVCV</sequence>
<evidence type="ECO:0000259" key="9">
    <source>
        <dbReference type="Pfam" id="PF21141"/>
    </source>
</evidence>
<dbReference type="STRING" id="6335.A0A0V1KR21"/>
<evidence type="ECO:0000313" key="10">
    <source>
        <dbReference type="EMBL" id="KRZ49569.1"/>
    </source>
</evidence>
<dbReference type="InterPro" id="IPR023214">
    <property type="entry name" value="HAD_sf"/>
</dbReference>
<dbReference type="Pfam" id="PF00982">
    <property type="entry name" value="Glyco_transf_20"/>
    <property type="match status" value="1"/>
</dbReference>
<gene>
    <name evidence="10" type="primary">tps-2</name>
    <name evidence="10" type="ORF">T02_12228</name>
</gene>
<dbReference type="CDD" id="cd03788">
    <property type="entry name" value="GT20_TPS"/>
    <property type="match status" value="1"/>
</dbReference>
<keyword evidence="11" id="KW-1185">Reference proteome</keyword>
<dbReference type="Proteomes" id="UP000054721">
    <property type="component" value="Unassembled WGS sequence"/>
</dbReference>
<dbReference type="Pfam" id="PF21141">
    <property type="entry name" value="T6PP_C"/>
    <property type="match status" value="1"/>
</dbReference>
<dbReference type="EMBL" id="JYDW01000305">
    <property type="protein sequence ID" value="KRZ49569.1"/>
    <property type="molecule type" value="Genomic_DNA"/>
</dbReference>
<comment type="similarity">
    <text evidence="2">In the N-terminal section; belongs to the glycosyltransferase 20 family.</text>
</comment>
<feature type="region of interest" description="Disordered" evidence="7">
    <location>
        <begin position="45"/>
        <end position="84"/>
    </location>
</feature>
<protein>
    <recommendedName>
        <fullName evidence="4">alpha,alpha-trehalose-phosphate synthase (UDP-forming)</fullName>
        <ecNumber evidence="4">2.4.1.15</ecNumber>
    </recommendedName>
</protein>
<name>A0A0V1KR21_9BILA</name>
<feature type="region of interest" description="Disordered" evidence="7">
    <location>
        <begin position="289"/>
        <end position="341"/>
    </location>
</feature>
<feature type="region of interest" description="Disordered" evidence="7">
    <location>
        <begin position="995"/>
        <end position="1018"/>
    </location>
</feature>
<dbReference type="Gene3D" id="3.40.50.2000">
    <property type="entry name" value="Glycogen Phosphorylase B"/>
    <property type="match status" value="2"/>
</dbReference>
<dbReference type="InterPro" id="IPR049063">
    <property type="entry name" value="T6PP_C"/>
</dbReference>
<comment type="function">
    <text evidence="1">Catalyzes the production of trehalose from glucose-6-phosphate and UDP-alpha-D-glucose in a 2 step process.</text>
</comment>
<evidence type="ECO:0000256" key="7">
    <source>
        <dbReference type="SAM" id="MobiDB-lite"/>
    </source>
</evidence>
<keyword evidence="5" id="KW-0328">Glycosyltransferase</keyword>
<feature type="domain" description="Trehalose-6-phosphate phosphatase helical bundle" evidence="8">
    <location>
        <begin position="939"/>
        <end position="1057"/>
    </location>
</feature>
<dbReference type="GO" id="GO:0003825">
    <property type="term" value="F:alpha,alpha-trehalose-phosphate synthase (UDP-forming) activity"/>
    <property type="evidence" value="ECO:0007669"/>
    <property type="project" value="UniProtKB-EC"/>
</dbReference>
<dbReference type="FunFam" id="3.40.50.2000:FF:000206">
    <property type="entry name" value="Trehalose-6-phosphate synthase"/>
    <property type="match status" value="1"/>
</dbReference>
<evidence type="ECO:0000256" key="1">
    <source>
        <dbReference type="ARBA" id="ARBA00002045"/>
    </source>
</evidence>
<dbReference type="GO" id="GO:0004805">
    <property type="term" value="F:trehalose-phosphatase activity"/>
    <property type="evidence" value="ECO:0007669"/>
    <property type="project" value="TreeGrafter"/>
</dbReference>
<proteinExistence type="inferred from homology"/>